<protein>
    <recommendedName>
        <fullName evidence="5">Putative nuclease HARBI1</fullName>
    </recommendedName>
    <alternativeName>
        <fullName evidence="11">Harbinger transposase-derived nuclease</fullName>
    </alternativeName>
</protein>
<accession>A0ABD0TFP4</accession>
<dbReference type="PANTHER" id="PTHR22930">
    <property type="match status" value="1"/>
</dbReference>
<comment type="caution">
    <text evidence="14">The sequence shown here is derived from an EMBL/GenBank/DDBJ whole genome shotgun (WGS) entry which is preliminary data.</text>
</comment>
<reference evidence="14 15" key="1">
    <citation type="submission" date="2024-06" db="EMBL/GenBank/DDBJ databases">
        <title>A chromosome-level genome assembly of beet webworm, Loxostege sticticalis.</title>
        <authorList>
            <person name="Zhang Y."/>
        </authorList>
    </citation>
    <scope>NUCLEOTIDE SEQUENCE [LARGE SCALE GENOMIC DNA]</scope>
    <source>
        <strain evidence="14">AQ028</strain>
        <tissue evidence="14">Male pupae</tissue>
    </source>
</reference>
<organism evidence="14 15">
    <name type="scientific">Loxostege sticticalis</name>
    <name type="common">Beet webworm moth</name>
    <dbReference type="NCBI Taxonomy" id="481309"/>
    <lineage>
        <taxon>Eukaryota</taxon>
        <taxon>Metazoa</taxon>
        <taxon>Ecdysozoa</taxon>
        <taxon>Arthropoda</taxon>
        <taxon>Hexapoda</taxon>
        <taxon>Insecta</taxon>
        <taxon>Pterygota</taxon>
        <taxon>Neoptera</taxon>
        <taxon>Endopterygota</taxon>
        <taxon>Lepidoptera</taxon>
        <taxon>Glossata</taxon>
        <taxon>Ditrysia</taxon>
        <taxon>Pyraloidea</taxon>
        <taxon>Crambidae</taxon>
        <taxon>Pyraustinae</taxon>
        <taxon>Loxostege</taxon>
    </lineage>
</organism>
<proteinExistence type="inferred from homology"/>
<evidence type="ECO:0000256" key="1">
    <source>
        <dbReference type="ARBA" id="ARBA00001968"/>
    </source>
</evidence>
<keyword evidence="10" id="KW-0539">Nucleus</keyword>
<evidence type="ECO:0000256" key="3">
    <source>
        <dbReference type="ARBA" id="ARBA00004496"/>
    </source>
</evidence>
<feature type="domain" description="DDE Tnp4" evidence="13">
    <location>
        <begin position="180"/>
        <end position="335"/>
    </location>
</feature>
<evidence type="ECO:0000313" key="14">
    <source>
        <dbReference type="EMBL" id="KAL0841908.1"/>
    </source>
</evidence>
<dbReference type="EMBL" id="JBEDNZ010000005">
    <property type="protein sequence ID" value="KAL0841908.1"/>
    <property type="molecule type" value="Genomic_DNA"/>
</dbReference>
<dbReference type="InterPro" id="IPR026103">
    <property type="entry name" value="HARBI1_animal"/>
</dbReference>
<dbReference type="GO" id="GO:0016787">
    <property type="term" value="F:hydrolase activity"/>
    <property type="evidence" value="ECO:0007669"/>
    <property type="project" value="UniProtKB-KW"/>
</dbReference>
<dbReference type="InterPro" id="IPR027806">
    <property type="entry name" value="HARBI1_dom"/>
</dbReference>
<evidence type="ECO:0000256" key="11">
    <source>
        <dbReference type="ARBA" id="ARBA00030126"/>
    </source>
</evidence>
<evidence type="ECO:0000313" key="15">
    <source>
        <dbReference type="Proteomes" id="UP001549921"/>
    </source>
</evidence>
<dbReference type="GO" id="GO:0005634">
    <property type="term" value="C:nucleus"/>
    <property type="evidence" value="ECO:0007669"/>
    <property type="project" value="UniProtKB-SubCell"/>
</dbReference>
<dbReference type="GO" id="GO:0004518">
    <property type="term" value="F:nuclease activity"/>
    <property type="evidence" value="ECO:0007669"/>
    <property type="project" value="UniProtKB-KW"/>
</dbReference>
<dbReference type="GO" id="GO:0005737">
    <property type="term" value="C:cytoplasm"/>
    <property type="evidence" value="ECO:0007669"/>
    <property type="project" value="UniProtKB-SubCell"/>
</dbReference>
<evidence type="ECO:0000256" key="8">
    <source>
        <dbReference type="ARBA" id="ARBA00022723"/>
    </source>
</evidence>
<comment type="function">
    <text evidence="12">Transposase-derived protein that may have nuclease activity. Does not have transposase activity.</text>
</comment>
<dbReference type="InterPro" id="IPR045249">
    <property type="entry name" value="HARBI1-like"/>
</dbReference>
<evidence type="ECO:0000256" key="7">
    <source>
        <dbReference type="ARBA" id="ARBA00022722"/>
    </source>
</evidence>
<evidence type="ECO:0000256" key="6">
    <source>
        <dbReference type="ARBA" id="ARBA00022490"/>
    </source>
</evidence>
<keyword evidence="9" id="KW-0378">Hydrolase</keyword>
<evidence type="ECO:0000256" key="10">
    <source>
        <dbReference type="ARBA" id="ARBA00023242"/>
    </source>
</evidence>
<dbReference type="Proteomes" id="UP001549921">
    <property type="component" value="Unassembled WGS sequence"/>
</dbReference>
<sequence length="384" mass="43727">MNVREVVNVLLDSDDDSDSETSSSSGEDEDFAMQMYMASRGKSMVPIPRIKGYVDEVVSKYDSETFKSHFRMYPETFEFLLSLIGKTLMETPYKPGRKPLDAKHQLLLAIWMMATPDTYRSVCEKFGVGRATALRCVRRVSLALHSIAPKFIQWPKGERAAEVMADYERHSAFPKVIGCIDGTHIKIDAPKFDSDSYINRKGTHSVQVQAVCTRDLLFTSVYAGHVGSVHDARVFRLSPVQNFVEDPNNYFPNDSHLLGDAAYGIHPQIMVPFKDNGHLSRRQRNFNFCLSSARMSIERAFGVWKGRWRSLLHCLPMVTTEKIPEYILATAVLHNICIMRRDFFRQDEIPTIRVHQRGPLIASGRDAGISKRESIMNNLIMRNN</sequence>
<name>A0ABD0TFP4_LOXSC</name>
<dbReference type="PRINTS" id="PR02086">
    <property type="entry name" value="PUTNUCHARBI1"/>
</dbReference>
<comment type="similarity">
    <text evidence="4">Belongs to the HARBI1 family.</text>
</comment>
<keyword evidence="6" id="KW-0963">Cytoplasm</keyword>
<evidence type="ECO:0000256" key="2">
    <source>
        <dbReference type="ARBA" id="ARBA00004123"/>
    </source>
</evidence>
<evidence type="ECO:0000256" key="12">
    <source>
        <dbReference type="ARBA" id="ARBA00045850"/>
    </source>
</evidence>
<dbReference type="AlphaFoldDB" id="A0ABD0TFP4"/>
<dbReference type="Pfam" id="PF13359">
    <property type="entry name" value="DDE_Tnp_4"/>
    <property type="match status" value="1"/>
</dbReference>
<dbReference type="GO" id="GO:0046872">
    <property type="term" value="F:metal ion binding"/>
    <property type="evidence" value="ECO:0007669"/>
    <property type="project" value="UniProtKB-KW"/>
</dbReference>
<keyword evidence="8" id="KW-0479">Metal-binding</keyword>
<evidence type="ECO:0000256" key="9">
    <source>
        <dbReference type="ARBA" id="ARBA00022801"/>
    </source>
</evidence>
<gene>
    <name evidence="14" type="ORF">ABMA28_014143</name>
</gene>
<comment type="cofactor">
    <cofactor evidence="1">
        <name>a divalent metal cation</name>
        <dbReference type="ChEBI" id="CHEBI:60240"/>
    </cofactor>
</comment>
<evidence type="ECO:0000256" key="5">
    <source>
        <dbReference type="ARBA" id="ARBA00015519"/>
    </source>
</evidence>
<comment type="subcellular location">
    <subcellularLocation>
        <location evidence="3">Cytoplasm</location>
    </subcellularLocation>
    <subcellularLocation>
        <location evidence="2">Nucleus</location>
    </subcellularLocation>
</comment>
<evidence type="ECO:0000256" key="4">
    <source>
        <dbReference type="ARBA" id="ARBA00006958"/>
    </source>
</evidence>
<evidence type="ECO:0000259" key="13">
    <source>
        <dbReference type="Pfam" id="PF13359"/>
    </source>
</evidence>
<keyword evidence="7" id="KW-0540">Nuclease</keyword>
<dbReference type="PANTHER" id="PTHR22930:SF85">
    <property type="entry name" value="GH03217P-RELATED"/>
    <property type="match status" value="1"/>
</dbReference>